<dbReference type="PANTHER" id="PTHR24567:SF75">
    <property type="entry name" value="FUMARATE AND NITRATE REDUCTION REGULATORY PROTEIN"/>
    <property type="match status" value="1"/>
</dbReference>
<dbReference type="SMART" id="SM00419">
    <property type="entry name" value="HTH_CRP"/>
    <property type="match status" value="1"/>
</dbReference>
<evidence type="ECO:0000313" key="5">
    <source>
        <dbReference type="EMBL" id="BCJ89679.1"/>
    </source>
</evidence>
<dbReference type="Pfam" id="PF00027">
    <property type="entry name" value="cNMP_binding"/>
    <property type="match status" value="1"/>
</dbReference>
<dbReference type="PROSITE" id="PS51063">
    <property type="entry name" value="HTH_CRP_2"/>
    <property type="match status" value="1"/>
</dbReference>
<evidence type="ECO:0000256" key="1">
    <source>
        <dbReference type="ARBA" id="ARBA00023015"/>
    </source>
</evidence>
<evidence type="ECO:0000313" key="6">
    <source>
        <dbReference type="Proteomes" id="UP000515317"/>
    </source>
</evidence>
<dbReference type="InterPro" id="IPR014710">
    <property type="entry name" value="RmlC-like_jellyroll"/>
</dbReference>
<proteinExistence type="predicted"/>
<gene>
    <name evidence="5" type="primary">fixK_1</name>
    <name evidence="5" type="ORF">IZ6_04140</name>
</gene>
<feature type="domain" description="HTH crp-type" evidence="4">
    <location>
        <begin position="150"/>
        <end position="220"/>
    </location>
</feature>
<keyword evidence="3" id="KW-0804">Transcription</keyword>
<dbReference type="PANTHER" id="PTHR24567">
    <property type="entry name" value="CRP FAMILY TRANSCRIPTIONAL REGULATORY PROTEIN"/>
    <property type="match status" value="1"/>
</dbReference>
<keyword evidence="1" id="KW-0805">Transcription regulation</keyword>
<dbReference type="Pfam" id="PF13545">
    <property type="entry name" value="HTH_Crp_2"/>
    <property type="match status" value="1"/>
</dbReference>
<dbReference type="AlphaFoldDB" id="A0A6S6QLD0"/>
<dbReference type="RefSeq" id="WP_222876373.1">
    <property type="nucleotide sequence ID" value="NZ_AP023361.1"/>
</dbReference>
<dbReference type="CDD" id="cd00092">
    <property type="entry name" value="HTH_CRP"/>
    <property type="match status" value="1"/>
</dbReference>
<dbReference type="Proteomes" id="UP000515317">
    <property type="component" value="Chromosome"/>
</dbReference>
<sequence length="229" mass="25060">MISLTATSRPLAAGGPPPGIKMVHAELPFVGSIPGEIVEFEADSEIHIEGDKAVYAYRVLSGAVRTFSLLADGRRQIESFHFAGDVFGIDIGDVYRLSAEACCDTRLLVIKRAQIEAASRKDCGAARELWCWTAQALERARVQMLLLGRKSALEKVASFLVDMARERHEDGVLELPMCRTDIADYLGLTIETVSRSLSHLERAGAIALPATRRIELRNKQKLGALALQS</sequence>
<keyword evidence="2" id="KW-0238">DNA-binding</keyword>
<organism evidence="5 6">
    <name type="scientific">Terrihabitans soli</name>
    <dbReference type="NCBI Taxonomy" id="708113"/>
    <lineage>
        <taxon>Bacteria</taxon>
        <taxon>Pseudomonadati</taxon>
        <taxon>Pseudomonadota</taxon>
        <taxon>Alphaproteobacteria</taxon>
        <taxon>Hyphomicrobiales</taxon>
        <taxon>Terrihabitans</taxon>
    </lineage>
</organism>
<evidence type="ECO:0000259" key="4">
    <source>
        <dbReference type="PROSITE" id="PS51063"/>
    </source>
</evidence>
<dbReference type="GO" id="GO:0003677">
    <property type="term" value="F:DNA binding"/>
    <property type="evidence" value="ECO:0007669"/>
    <property type="project" value="UniProtKB-KW"/>
</dbReference>
<dbReference type="InterPro" id="IPR000595">
    <property type="entry name" value="cNMP-bd_dom"/>
</dbReference>
<accession>A0A6S6QLD0</accession>
<name>A0A6S6QLD0_9HYPH</name>
<dbReference type="InterPro" id="IPR018490">
    <property type="entry name" value="cNMP-bd_dom_sf"/>
</dbReference>
<dbReference type="EMBL" id="AP023361">
    <property type="protein sequence ID" value="BCJ89679.1"/>
    <property type="molecule type" value="Genomic_DNA"/>
</dbReference>
<evidence type="ECO:0000256" key="2">
    <source>
        <dbReference type="ARBA" id="ARBA00023125"/>
    </source>
</evidence>
<reference evidence="5 6" key="1">
    <citation type="submission" date="2020-08" db="EMBL/GenBank/DDBJ databases">
        <title>Genome sequence of Rhizobiales bacterium strain IZ6.</title>
        <authorList>
            <person name="Nakai R."/>
            <person name="Naganuma T."/>
        </authorList>
    </citation>
    <scope>NUCLEOTIDE SEQUENCE [LARGE SCALE GENOMIC DNA]</scope>
    <source>
        <strain evidence="5 6">IZ6</strain>
    </source>
</reference>
<dbReference type="InterPro" id="IPR050397">
    <property type="entry name" value="Env_Response_Regulators"/>
</dbReference>
<dbReference type="InterPro" id="IPR012318">
    <property type="entry name" value="HTH_CRP"/>
</dbReference>
<protein>
    <submittedName>
        <fullName evidence="5">Transcriptional regulator</fullName>
    </submittedName>
</protein>
<dbReference type="Gene3D" id="1.10.10.10">
    <property type="entry name" value="Winged helix-like DNA-binding domain superfamily/Winged helix DNA-binding domain"/>
    <property type="match status" value="1"/>
</dbReference>
<evidence type="ECO:0000256" key="3">
    <source>
        <dbReference type="ARBA" id="ARBA00023163"/>
    </source>
</evidence>
<dbReference type="Gene3D" id="2.60.120.10">
    <property type="entry name" value="Jelly Rolls"/>
    <property type="match status" value="1"/>
</dbReference>
<dbReference type="PRINTS" id="PR00034">
    <property type="entry name" value="HTHCRP"/>
</dbReference>
<dbReference type="KEGG" id="tso:IZ6_04140"/>
<dbReference type="InterPro" id="IPR036388">
    <property type="entry name" value="WH-like_DNA-bd_sf"/>
</dbReference>
<dbReference type="GO" id="GO:0003700">
    <property type="term" value="F:DNA-binding transcription factor activity"/>
    <property type="evidence" value="ECO:0007669"/>
    <property type="project" value="TreeGrafter"/>
</dbReference>
<dbReference type="GO" id="GO:0005829">
    <property type="term" value="C:cytosol"/>
    <property type="evidence" value="ECO:0007669"/>
    <property type="project" value="TreeGrafter"/>
</dbReference>
<dbReference type="InterPro" id="IPR036390">
    <property type="entry name" value="WH_DNA-bd_sf"/>
</dbReference>
<keyword evidence="6" id="KW-1185">Reference proteome</keyword>
<dbReference type="SUPFAM" id="SSF46785">
    <property type="entry name" value="Winged helix' DNA-binding domain"/>
    <property type="match status" value="1"/>
</dbReference>
<dbReference type="CDD" id="cd00038">
    <property type="entry name" value="CAP_ED"/>
    <property type="match status" value="1"/>
</dbReference>
<dbReference type="SUPFAM" id="SSF51206">
    <property type="entry name" value="cAMP-binding domain-like"/>
    <property type="match status" value="1"/>
</dbReference>